<reference evidence="2 3" key="1">
    <citation type="journal article" date="2013" name="Curr. Biol.">
        <title>The Genome of the Foraminiferan Reticulomyxa filosa.</title>
        <authorList>
            <person name="Glockner G."/>
            <person name="Hulsmann N."/>
            <person name="Schleicher M."/>
            <person name="Noegel A.A."/>
            <person name="Eichinger L."/>
            <person name="Gallinger C."/>
            <person name="Pawlowski J."/>
            <person name="Sierra R."/>
            <person name="Euteneuer U."/>
            <person name="Pillet L."/>
            <person name="Moustafa A."/>
            <person name="Platzer M."/>
            <person name="Groth M."/>
            <person name="Szafranski K."/>
            <person name="Schliwa M."/>
        </authorList>
    </citation>
    <scope>NUCLEOTIDE SEQUENCE [LARGE SCALE GENOMIC DNA]</scope>
</reference>
<feature type="non-terminal residue" evidence="2">
    <location>
        <position position="161"/>
    </location>
</feature>
<keyword evidence="3" id="KW-1185">Reference proteome</keyword>
<comment type="caution">
    <text evidence="2">The sequence shown here is derived from an EMBL/GenBank/DDBJ whole genome shotgun (WGS) entry which is preliminary data.</text>
</comment>
<name>X6N7B3_RETFI</name>
<dbReference type="AlphaFoldDB" id="X6N7B3"/>
<proteinExistence type="predicted"/>
<evidence type="ECO:0000313" key="2">
    <source>
        <dbReference type="EMBL" id="ETO21901.1"/>
    </source>
</evidence>
<protein>
    <submittedName>
        <fullName evidence="2">Uncharacterized protein</fullName>
    </submittedName>
</protein>
<sequence length="161" mass="18786">MFSYFLALRKRDFLVKSENILTGQMLTLRIFTSKDVNVNDNPPIKLYGRVAHVQYGLFGQVRENENETHQVNKRVVKLLGGMQNRSEQEQYAMEMKALKRLCGNSIEEETLRKQLEENKGNVSLVIEKILIQLMSQNVRITEVQETEPEKKIEQTENKDEL</sequence>
<evidence type="ECO:0000256" key="1">
    <source>
        <dbReference type="SAM" id="MobiDB-lite"/>
    </source>
</evidence>
<feature type="region of interest" description="Disordered" evidence="1">
    <location>
        <begin position="142"/>
        <end position="161"/>
    </location>
</feature>
<dbReference type="EMBL" id="ASPP01011202">
    <property type="protein sequence ID" value="ETO21901.1"/>
    <property type="molecule type" value="Genomic_DNA"/>
</dbReference>
<accession>X6N7B3</accession>
<gene>
    <name evidence="2" type="ORF">RFI_15302</name>
</gene>
<evidence type="ECO:0000313" key="3">
    <source>
        <dbReference type="Proteomes" id="UP000023152"/>
    </source>
</evidence>
<dbReference type="Proteomes" id="UP000023152">
    <property type="component" value="Unassembled WGS sequence"/>
</dbReference>
<feature type="compositionally biased region" description="Basic and acidic residues" evidence="1">
    <location>
        <begin position="147"/>
        <end position="161"/>
    </location>
</feature>
<organism evidence="2 3">
    <name type="scientific">Reticulomyxa filosa</name>
    <dbReference type="NCBI Taxonomy" id="46433"/>
    <lineage>
        <taxon>Eukaryota</taxon>
        <taxon>Sar</taxon>
        <taxon>Rhizaria</taxon>
        <taxon>Retaria</taxon>
        <taxon>Foraminifera</taxon>
        <taxon>Monothalamids</taxon>
        <taxon>Reticulomyxidae</taxon>
        <taxon>Reticulomyxa</taxon>
    </lineage>
</organism>